<keyword evidence="2" id="KW-1185">Reference proteome</keyword>
<evidence type="ECO:0000313" key="1">
    <source>
        <dbReference type="EMBL" id="KAJ2981017.1"/>
    </source>
</evidence>
<proteinExistence type="predicted"/>
<gene>
    <name evidence="1" type="ORF">NQ176_g2278</name>
</gene>
<accession>A0ACC1NQ22</accession>
<dbReference type="EMBL" id="JANJQO010000157">
    <property type="protein sequence ID" value="KAJ2981017.1"/>
    <property type="molecule type" value="Genomic_DNA"/>
</dbReference>
<comment type="caution">
    <text evidence="1">The sequence shown here is derived from an EMBL/GenBank/DDBJ whole genome shotgun (WGS) entry which is preliminary data.</text>
</comment>
<protein>
    <submittedName>
        <fullName evidence="1">Uncharacterized protein</fullName>
    </submittedName>
</protein>
<name>A0ACC1NQ22_9HYPO</name>
<organism evidence="1 2">
    <name type="scientific">Zarea fungicola</name>
    <dbReference type="NCBI Taxonomy" id="93591"/>
    <lineage>
        <taxon>Eukaryota</taxon>
        <taxon>Fungi</taxon>
        <taxon>Dikarya</taxon>
        <taxon>Ascomycota</taxon>
        <taxon>Pezizomycotina</taxon>
        <taxon>Sordariomycetes</taxon>
        <taxon>Hypocreomycetidae</taxon>
        <taxon>Hypocreales</taxon>
        <taxon>Cordycipitaceae</taxon>
        <taxon>Zarea</taxon>
    </lineage>
</organism>
<evidence type="ECO:0000313" key="2">
    <source>
        <dbReference type="Proteomes" id="UP001143910"/>
    </source>
</evidence>
<sequence>MSGKLFAVPNLDARDEVMLPPEHVKWFTAEPESVLSIHRVRDVRHSLKHLRIGLDDKAITHFLTRIVNDSLSKNLDLMHESMYSEICTAVQGTLAKCDDSWQPFNVYNTVRDINSKVMARLMFGSPICHDEEFLASYHGFLNTIGISVMVIGQLPAVLRGLVGPFFSIPLWYFNRRLQKVVLPVVRKRLSRVEDPVGDENDVLAECIKSTLKDEALRKESSAEMLIQQTLGLAFSSTFPTSSHLAHMVLDLVSCSSFSQVYQELRTEVEAVFKSEEDWSNAAKLKELVLMNSAIRESLRLHPPLINGLTREVVRPGGLELPGGTRVPRGTWVGVPIYSIHTDSRFYSDPKEYQPFRFVESSNPPSVPENQEDEKRQDGRRLHAGQTTDRYLGWGYGRGACPGRWLVVHLTQLIMAKIILDYDMEAIEAAPDIYVLGDSPMPPLSQTIMLRRRQSALKC</sequence>
<reference evidence="1" key="1">
    <citation type="submission" date="2022-08" db="EMBL/GenBank/DDBJ databases">
        <title>Genome Sequence of Lecanicillium fungicola.</title>
        <authorList>
            <person name="Buettner E."/>
        </authorList>
    </citation>
    <scope>NUCLEOTIDE SEQUENCE</scope>
    <source>
        <strain evidence="1">Babe33</strain>
    </source>
</reference>
<dbReference type="Proteomes" id="UP001143910">
    <property type="component" value="Unassembled WGS sequence"/>
</dbReference>